<dbReference type="GO" id="GO:0006260">
    <property type="term" value="P:DNA replication"/>
    <property type="evidence" value="ECO:0007669"/>
    <property type="project" value="UniProtKB-KW"/>
</dbReference>
<dbReference type="OrthoDB" id="9773856at2"/>
<keyword evidence="4" id="KW-0255">Endonuclease</keyword>
<accession>A0A399EXT7</accession>
<evidence type="ECO:0000256" key="1">
    <source>
        <dbReference type="ARBA" id="ARBA00022722"/>
    </source>
</evidence>
<evidence type="ECO:0000259" key="5">
    <source>
        <dbReference type="Pfam" id="PF00149"/>
    </source>
</evidence>
<sequence>MRILHTADWHLGKLLKGTERTGEIAAALEELLKLVRSERIELVLVAGDLFDRPQVTTEAEAAAFGFFYRLQEMKVPALVIAGNHDSRERLEAIAPLLSLAGVTVRGEVRLAGRGGVVEVAGGKAAMLPFLSERRLVRAQMLLEGDGTLWKGAYSEGMKKVFANLATELGGGINLMLAHLTVEGSRLGGGEFEFHCTNSYAVEKSAFPQQLAYVALGHIHRQQQVSEAPVAWYPGSLVQLDFGEGESAPRGALIVEVEAGVPPKVHPVEARWGKPLRTFRVRVEDLDRRLEELQTFPGWAKLVIEGRGNPRLREELFRRFPQLLDVIFEVPEAERGRVQAPVPEEWDWLEAYGEYSRETYAAEPDESLLRAFQQVYEEVHAGEGL</sequence>
<dbReference type="Pfam" id="PF00149">
    <property type="entry name" value="Metallophos"/>
    <property type="match status" value="1"/>
</dbReference>
<comment type="function">
    <text evidence="4">SbcCD cleaves DNA hairpin structures. These structures can inhibit DNA replication and are intermediates in certain DNA recombination reactions. The complex acts as a 3'-&gt;5' double strand exonuclease that can open hairpins. It also has a 5' single-strand endonuclease activity.</text>
</comment>
<organism evidence="6 7">
    <name type="scientific">Calidithermus roseus</name>
    <dbReference type="NCBI Taxonomy" id="1644118"/>
    <lineage>
        <taxon>Bacteria</taxon>
        <taxon>Thermotogati</taxon>
        <taxon>Deinococcota</taxon>
        <taxon>Deinococci</taxon>
        <taxon>Thermales</taxon>
        <taxon>Thermaceae</taxon>
        <taxon>Calidithermus</taxon>
    </lineage>
</organism>
<keyword evidence="3 4" id="KW-0269">Exonuclease</keyword>
<dbReference type="EMBL" id="QWLA01000010">
    <property type="protein sequence ID" value="RIH88415.1"/>
    <property type="molecule type" value="Genomic_DNA"/>
</dbReference>
<feature type="domain" description="Calcineurin-like phosphoesterase" evidence="5">
    <location>
        <begin position="1"/>
        <end position="220"/>
    </location>
</feature>
<evidence type="ECO:0000256" key="4">
    <source>
        <dbReference type="RuleBase" id="RU363069"/>
    </source>
</evidence>
<dbReference type="PANTHER" id="PTHR30337:SF0">
    <property type="entry name" value="NUCLEASE SBCCD SUBUNIT D"/>
    <property type="match status" value="1"/>
</dbReference>
<keyword evidence="4" id="KW-0233">DNA recombination</keyword>
<comment type="similarity">
    <text evidence="4">Belongs to the SbcD family.</text>
</comment>
<evidence type="ECO:0000256" key="2">
    <source>
        <dbReference type="ARBA" id="ARBA00022801"/>
    </source>
</evidence>
<dbReference type="SUPFAM" id="SSF56300">
    <property type="entry name" value="Metallo-dependent phosphatases"/>
    <property type="match status" value="1"/>
</dbReference>
<dbReference type="AlphaFoldDB" id="A0A399EXT7"/>
<dbReference type="PANTHER" id="PTHR30337">
    <property type="entry name" value="COMPONENT OF ATP-DEPENDENT DSDNA EXONUCLEASE"/>
    <property type="match status" value="1"/>
</dbReference>
<dbReference type="Proteomes" id="UP000265341">
    <property type="component" value="Unassembled WGS sequence"/>
</dbReference>
<keyword evidence="2 4" id="KW-0378">Hydrolase</keyword>
<dbReference type="NCBIfam" id="TIGR00619">
    <property type="entry name" value="sbcd"/>
    <property type="match status" value="1"/>
</dbReference>
<dbReference type="GO" id="GO:0004519">
    <property type="term" value="F:endonuclease activity"/>
    <property type="evidence" value="ECO:0007669"/>
    <property type="project" value="UniProtKB-KW"/>
</dbReference>
<evidence type="ECO:0000313" key="6">
    <source>
        <dbReference type="EMBL" id="RIH88415.1"/>
    </source>
</evidence>
<comment type="subunit">
    <text evidence="4">Heterodimer of SbcC and SbcD.</text>
</comment>
<protein>
    <recommendedName>
        <fullName evidence="4">Nuclease SbcCD subunit D</fullName>
    </recommendedName>
</protein>
<keyword evidence="7" id="KW-1185">Reference proteome</keyword>
<dbReference type="Gene3D" id="3.60.21.10">
    <property type="match status" value="1"/>
</dbReference>
<dbReference type="GO" id="GO:0008408">
    <property type="term" value="F:3'-5' exonuclease activity"/>
    <property type="evidence" value="ECO:0007669"/>
    <property type="project" value="InterPro"/>
</dbReference>
<evidence type="ECO:0000256" key="3">
    <source>
        <dbReference type="ARBA" id="ARBA00022839"/>
    </source>
</evidence>
<name>A0A399EXT7_9DEIN</name>
<evidence type="ECO:0000313" key="7">
    <source>
        <dbReference type="Proteomes" id="UP000265341"/>
    </source>
</evidence>
<dbReference type="InterPro" id="IPR004593">
    <property type="entry name" value="SbcD"/>
</dbReference>
<dbReference type="RefSeq" id="WP_119276161.1">
    <property type="nucleotide sequence ID" value="NZ_QWLA01000010.1"/>
</dbReference>
<proteinExistence type="inferred from homology"/>
<keyword evidence="4" id="KW-0235">DNA replication</keyword>
<gene>
    <name evidence="4 6" type="primary">sbcD</name>
    <name evidence="6" type="ORF">Mrose_00824</name>
</gene>
<dbReference type="InterPro" id="IPR004843">
    <property type="entry name" value="Calcineurin-like_PHP"/>
</dbReference>
<comment type="caution">
    <text evidence="6">The sequence shown here is derived from an EMBL/GenBank/DDBJ whole genome shotgun (WGS) entry which is preliminary data.</text>
</comment>
<dbReference type="CDD" id="cd00840">
    <property type="entry name" value="MPP_Mre11_N"/>
    <property type="match status" value="1"/>
</dbReference>
<dbReference type="InterPro" id="IPR050535">
    <property type="entry name" value="DNA_Repair-Maintenance_Comp"/>
</dbReference>
<reference evidence="6 7" key="1">
    <citation type="submission" date="2018-08" db="EMBL/GenBank/DDBJ databases">
        <title>Meiothermus roseus NBRC 110900 genome sequencing project.</title>
        <authorList>
            <person name="Da Costa M.S."/>
            <person name="Albuquerque L."/>
            <person name="Raposo P."/>
            <person name="Froufe H.J.C."/>
            <person name="Barroso C.S."/>
            <person name="Egas C."/>
        </authorList>
    </citation>
    <scope>NUCLEOTIDE SEQUENCE [LARGE SCALE GENOMIC DNA]</scope>
    <source>
        <strain evidence="6 7">NBRC 110900</strain>
    </source>
</reference>
<dbReference type="InterPro" id="IPR041796">
    <property type="entry name" value="Mre11_N"/>
</dbReference>
<dbReference type="GO" id="GO:0006310">
    <property type="term" value="P:DNA recombination"/>
    <property type="evidence" value="ECO:0007669"/>
    <property type="project" value="UniProtKB-KW"/>
</dbReference>
<keyword evidence="1 4" id="KW-0540">Nuclease</keyword>
<dbReference type="InterPro" id="IPR029052">
    <property type="entry name" value="Metallo-depent_PP-like"/>
</dbReference>